<feature type="domain" description="Peptidase S9 prolyl oligopeptidase catalytic" evidence="3">
    <location>
        <begin position="491"/>
        <end position="695"/>
    </location>
</feature>
<evidence type="ECO:0000256" key="1">
    <source>
        <dbReference type="ARBA" id="ARBA00022801"/>
    </source>
</evidence>
<dbReference type="PANTHER" id="PTHR42776:SF27">
    <property type="entry name" value="DIPEPTIDYL PEPTIDASE FAMILY MEMBER 6"/>
    <property type="match status" value="1"/>
</dbReference>
<keyword evidence="4" id="KW-0031">Aminopeptidase</keyword>
<dbReference type="InterPro" id="IPR001375">
    <property type="entry name" value="Peptidase_S9_cat"/>
</dbReference>
<dbReference type="EMBL" id="JAUSUG010000012">
    <property type="protein sequence ID" value="MDQ0255686.1"/>
    <property type="molecule type" value="Genomic_DNA"/>
</dbReference>
<organism evidence="4 5">
    <name type="scientific">Evansella vedderi</name>
    <dbReference type="NCBI Taxonomy" id="38282"/>
    <lineage>
        <taxon>Bacteria</taxon>
        <taxon>Bacillati</taxon>
        <taxon>Bacillota</taxon>
        <taxon>Bacilli</taxon>
        <taxon>Bacillales</taxon>
        <taxon>Bacillaceae</taxon>
        <taxon>Evansella</taxon>
    </lineage>
</organism>
<dbReference type="RefSeq" id="WP_307326754.1">
    <property type="nucleotide sequence ID" value="NZ_JAUSUG010000012.1"/>
</dbReference>
<dbReference type="PANTHER" id="PTHR42776">
    <property type="entry name" value="SERINE PEPTIDASE S9 FAMILY MEMBER"/>
    <property type="match status" value="1"/>
</dbReference>
<gene>
    <name evidence="4" type="ORF">J2S74_003068</name>
</gene>
<evidence type="ECO:0000313" key="5">
    <source>
        <dbReference type="Proteomes" id="UP001230005"/>
    </source>
</evidence>
<evidence type="ECO:0000313" key="4">
    <source>
        <dbReference type="EMBL" id="MDQ0255686.1"/>
    </source>
</evidence>
<dbReference type="InterPro" id="IPR011659">
    <property type="entry name" value="WD40"/>
</dbReference>
<comment type="caution">
    <text evidence="4">The sequence shown here is derived from an EMBL/GenBank/DDBJ whole genome shotgun (WGS) entry which is preliminary data.</text>
</comment>
<sequence>MRNFQTEDLYSFKGVGEVQISPDGSNIVYVVQHVDKKEDKFLTNIYMKDLNSHDTKQLTFSGKDKGPIFSPDGKKIAFVSTRTEKNQIYILPLDGGEPWCLKTKEAVAPPLIWSPNGDKIIYSAQVFSHEDSQWTPYPGAPEKDTKRLKEIADNLHKSKDEIDKDKDKKKNEVKVITRFSYRFDGQGYFGNVRSQIFITDVPSQPDSNWKEQGRQITGGDFDHSGPTLSPCGNYLVVSSRRTTTADYDKSVDLWLFEVKSGNAHLLYEAPGPTQSPNWSTCGRFVVFGGHDNKAGESTTTHLWVINVEKYINELKQNGNLSPLTVKNALNLMAELDRPLGGSGSDVGIRGGNAKVWQKDRLLFLVNDRGAGQIYEASTKDFQVKPYLTNEHRSIASIQAGDEIIIYSATSPVQPPELFLHNGEKGEIQLTNVNADLMNNIQIGPWEKFTYKSEGNQKIDGWIVYPSEFDQNKKYPLVLLIHGGPHASYGPGFMFTAQIFSTQGYVVLFTNPRGSEAYGQNFACSIDKNWGDLDYKDIMAGVDTVISKGFIDTNNMFVHGWSYGGYMSCWISTQTDRFKAICAGASVTNMLSGYGTSDITMADEYEYGGTPWKDGEHLIRHSAIGHVEKVTTPVMLMHGENDLRVAPSQTEEFYIALKRLGKEAIMIRYPDEFHGLSRPIHQIDRFERLVAWFNYYRN</sequence>
<dbReference type="InterPro" id="IPR029058">
    <property type="entry name" value="AB_hydrolase_fold"/>
</dbReference>
<dbReference type="SUPFAM" id="SSF82171">
    <property type="entry name" value="DPP6 N-terminal domain-like"/>
    <property type="match status" value="1"/>
</dbReference>
<dbReference type="Pfam" id="PF07676">
    <property type="entry name" value="PD40"/>
    <property type="match status" value="1"/>
</dbReference>
<proteinExistence type="predicted"/>
<dbReference type="Proteomes" id="UP001230005">
    <property type="component" value="Unassembled WGS sequence"/>
</dbReference>
<dbReference type="InterPro" id="IPR011042">
    <property type="entry name" value="6-blade_b-propeller_TolB-like"/>
</dbReference>
<keyword evidence="4" id="KW-0645">Protease</keyword>
<dbReference type="Pfam" id="PF00326">
    <property type="entry name" value="Peptidase_S9"/>
    <property type="match status" value="1"/>
</dbReference>
<evidence type="ECO:0000259" key="3">
    <source>
        <dbReference type="Pfam" id="PF00326"/>
    </source>
</evidence>
<keyword evidence="1" id="KW-0378">Hydrolase</keyword>
<dbReference type="SUPFAM" id="SSF53474">
    <property type="entry name" value="alpha/beta-Hydrolases"/>
    <property type="match status" value="1"/>
</dbReference>
<reference evidence="4 5" key="1">
    <citation type="submission" date="2023-07" db="EMBL/GenBank/DDBJ databases">
        <title>Genomic Encyclopedia of Type Strains, Phase IV (KMG-IV): sequencing the most valuable type-strain genomes for metagenomic binning, comparative biology and taxonomic classification.</title>
        <authorList>
            <person name="Goeker M."/>
        </authorList>
    </citation>
    <scope>NUCLEOTIDE SEQUENCE [LARGE SCALE GENOMIC DNA]</scope>
    <source>
        <strain evidence="4 5">DSM 9768</strain>
    </source>
</reference>
<accession>A0ABT9ZYB6</accession>
<keyword evidence="5" id="KW-1185">Reference proteome</keyword>
<evidence type="ECO:0000256" key="2">
    <source>
        <dbReference type="ARBA" id="ARBA00022825"/>
    </source>
</evidence>
<dbReference type="Gene3D" id="3.40.50.1820">
    <property type="entry name" value="alpha/beta hydrolase"/>
    <property type="match status" value="1"/>
</dbReference>
<dbReference type="Gene3D" id="2.120.10.30">
    <property type="entry name" value="TolB, C-terminal domain"/>
    <property type="match status" value="2"/>
</dbReference>
<dbReference type="GO" id="GO:0004177">
    <property type="term" value="F:aminopeptidase activity"/>
    <property type="evidence" value="ECO:0007669"/>
    <property type="project" value="UniProtKB-KW"/>
</dbReference>
<name>A0ABT9ZYB6_9BACI</name>
<keyword evidence="2" id="KW-0720">Serine protease</keyword>
<protein>
    <submittedName>
        <fullName evidence="4">Dipeptidyl aminopeptidase/acylaminoacyl peptidase</fullName>
    </submittedName>
</protein>